<reference evidence="2 3" key="1">
    <citation type="journal article" date="2015" name="Genome Biol.">
        <title>Comparative genomics of Steinernema reveals deeply conserved gene regulatory networks.</title>
        <authorList>
            <person name="Dillman A.R."/>
            <person name="Macchietto M."/>
            <person name="Porter C.F."/>
            <person name="Rogers A."/>
            <person name="Williams B."/>
            <person name="Antoshechkin I."/>
            <person name="Lee M.M."/>
            <person name="Goodwin Z."/>
            <person name="Lu X."/>
            <person name="Lewis E.E."/>
            <person name="Goodrich-Blair H."/>
            <person name="Stock S.P."/>
            <person name="Adams B.J."/>
            <person name="Sternberg P.W."/>
            <person name="Mortazavi A."/>
        </authorList>
    </citation>
    <scope>NUCLEOTIDE SEQUENCE [LARGE SCALE GENOMIC DNA]</scope>
    <source>
        <strain evidence="2 3">ALL</strain>
    </source>
</reference>
<feature type="region of interest" description="Disordered" evidence="1">
    <location>
        <begin position="257"/>
        <end position="282"/>
    </location>
</feature>
<proteinExistence type="predicted"/>
<dbReference type="Proteomes" id="UP000298663">
    <property type="component" value="Unassembled WGS sequence"/>
</dbReference>
<keyword evidence="3" id="KW-1185">Reference proteome</keyword>
<organism evidence="2 3">
    <name type="scientific">Steinernema carpocapsae</name>
    <name type="common">Entomopathogenic nematode</name>
    <dbReference type="NCBI Taxonomy" id="34508"/>
    <lineage>
        <taxon>Eukaryota</taxon>
        <taxon>Metazoa</taxon>
        <taxon>Ecdysozoa</taxon>
        <taxon>Nematoda</taxon>
        <taxon>Chromadorea</taxon>
        <taxon>Rhabditida</taxon>
        <taxon>Tylenchina</taxon>
        <taxon>Panagrolaimomorpha</taxon>
        <taxon>Strongyloidoidea</taxon>
        <taxon>Steinernematidae</taxon>
        <taxon>Steinernema</taxon>
    </lineage>
</organism>
<dbReference type="AlphaFoldDB" id="A0A4U8UM17"/>
<name>A0A4U8UM17_STECR</name>
<feature type="region of interest" description="Disordered" evidence="1">
    <location>
        <begin position="1"/>
        <end position="73"/>
    </location>
</feature>
<gene>
    <name evidence="2" type="ORF">L596_001639</name>
</gene>
<evidence type="ECO:0000313" key="3">
    <source>
        <dbReference type="Proteomes" id="UP000298663"/>
    </source>
</evidence>
<dbReference type="EMBL" id="AZBU02000001">
    <property type="protein sequence ID" value="TMS33962.1"/>
    <property type="molecule type" value="Genomic_DNA"/>
</dbReference>
<accession>A0A4U8UM17</accession>
<evidence type="ECO:0000313" key="2">
    <source>
        <dbReference type="EMBL" id="TMS33962.1"/>
    </source>
</evidence>
<comment type="caution">
    <text evidence="2">The sequence shown here is derived from an EMBL/GenBank/DDBJ whole genome shotgun (WGS) entry which is preliminary data.</text>
</comment>
<feature type="compositionally biased region" description="Basic and acidic residues" evidence="1">
    <location>
        <begin position="29"/>
        <end position="44"/>
    </location>
</feature>
<protein>
    <submittedName>
        <fullName evidence="2">Uncharacterized protein</fullName>
    </submittedName>
</protein>
<evidence type="ECO:0000256" key="1">
    <source>
        <dbReference type="SAM" id="MobiDB-lite"/>
    </source>
</evidence>
<sequence>MRQGHERMPGAKQNSHARPGHRRSSFGSKQERKPERERKPETTRKFKRAVNPEQNREFECNPAMASGRPLQNAASEKSAVCRTLLAYRDRHFDRLASCRERRRAGNAGGSDCSAQMWTCFTVLFKFPALSNEPLLVLFPATLTERKSDPESNVLSTKLSNSIGLLSTIAPKRAIPIQLATAGTGVSRSPPFAAGRETIEMAIPYNGQDVNEHEIREPYGYGIRLCENRSREKRSREKRSLGEKIPGEIEMIPIGEKIPGEKIPGEKIPRRKDPARKDPRRKDPLARFIAVDFDADNSWVNVTREKTASCSRSRMRKAKIAAFLVISTD</sequence>
<reference evidence="2 3" key="2">
    <citation type="journal article" date="2019" name="G3 (Bethesda)">
        <title>Hybrid Assembly of the Genome of the Entomopathogenic Nematode Steinernema carpocapsae Identifies the X-Chromosome.</title>
        <authorList>
            <person name="Serra L."/>
            <person name="Macchietto M."/>
            <person name="Macias-Munoz A."/>
            <person name="McGill C.J."/>
            <person name="Rodriguez I.M."/>
            <person name="Rodriguez B."/>
            <person name="Murad R."/>
            <person name="Mortazavi A."/>
        </authorList>
    </citation>
    <scope>NUCLEOTIDE SEQUENCE [LARGE SCALE GENOMIC DNA]</scope>
    <source>
        <strain evidence="2 3">ALL</strain>
    </source>
</reference>